<dbReference type="PRINTS" id="PR01780">
    <property type="entry name" value="LANTIREGPROT"/>
</dbReference>
<dbReference type="PANTHER" id="PTHR45528">
    <property type="entry name" value="SENSOR HISTIDINE KINASE CPXA"/>
    <property type="match status" value="1"/>
</dbReference>
<dbReference type="CDD" id="cd00082">
    <property type="entry name" value="HisKA"/>
    <property type="match status" value="1"/>
</dbReference>
<dbReference type="InterPro" id="IPR036890">
    <property type="entry name" value="HATPase_C_sf"/>
</dbReference>
<dbReference type="EMBL" id="LLKB01000001">
    <property type="protein sequence ID" value="KQC86913.1"/>
    <property type="molecule type" value="Genomic_DNA"/>
</dbReference>
<keyword evidence="8" id="KW-1133">Transmembrane helix</keyword>
<keyword evidence="4" id="KW-0597">Phosphoprotein</keyword>
<keyword evidence="10" id="KW-0472">Membrane</keyword>
<dbReference type="InterPro" id="IPR003594">
    <property type="entry name" value="HATPase_dom"/>
</dbReference>
<keyword evidence="9" id="KW-0902">Two-component regulatory system</keyword>
<evidence type="ECO:0000256" key="2">
    <source>
        <dbReference type="ARBA" id="ARBA00004141"/>
    </source>
</evidence>
<comment type="catalytic activity">
    <reaction evidence="1">
        <text>ATP + protein L-histidine = ADP + protein N-phospho-L-histidine.</text>
        <dbReference type="EC" id="2.7.13.3"/>
    </reaction>
</comment>
<gene>
    <name evidence="12" type="ORF">APZ18_05000</name>
</gene>
<organism evidence="12 13">
    <name type="scientific">Butyribacter intestini</name>
    <dbReference type="NCBI Taxonomy" id="1703332"/>
    <lineage>
        <taxon>Bacteria</taxon>
        <taxon>Bacillati</taxon>
        <taxon>Bacillota</taxon>
        <taxon>Clostridia</taxon>
        <taxon>Lachnospirales</taxon>
        <taxon>Lachnospiraceae</taxon>
        <taxon>Butyribacter</taxon>
    </lineage>
</organism>
<accession>A0AAW3JXF9</accession>
<evidence type="ECO:0000313" key="12">
    <source>
        <dbReference type="EMBL" id="KQC86913.1"/>
    </source>
</evidence>
<dbReference type="InterPro" id="IPR008358">
    <property type="entry name" value="Sig_transdc_His_kin/Pase_MprB"/>
</dbReference>
<keyword evidence="6" id="KW-0812">Transmembrane</keyword>
<dbReference type="PROSITE" id="PS50109">
    <property type="entry name" value="HIS_KIN"/>
    <property type="match status" value="1"/>
</dbReference>
<evidence type="ECO:0000256" key="10">
    <source>
        <dbReference type="ARBA" id="ARBA00023136"/>
    </source>
</evidence>
<comment type="caution">
    <text evidence="12">The sequence shown here is derived from an EMBL/GenBank/DDBJ whole genome shotgun (WGS) entry which is preliminary data.</text>
</comment>
<dbReference type="InterPro" id="IPR036097">
    <property type="entry name" value="HisK_dim/P_sf"/>
</dbReference>
<evidence type="ECO:0000256" key="1">
    <source>
        <dbReference type="ARBA" id="ARBA00000085"/>
    </source>
</evidence>
<keyword evidence="13" id="KW-1185">Reference proteome</keyword>
<dbReference type="PANTHER" id="PTHR45528:SF8">
    <property type="entry name" value="HISTIDINE KINASE"/>
    <property type="match status" value="1"/>
</dbReference>
<dbReference type="GO" id="GO:0005886">
    <property type="term" value="C:plasma membrane"/>
    <property type="evidence" value="ECO:0007669"/>
    <property type="project" value="TreeGrafter"/>
</dbReference>
<dbReference type="SMART" id="SM00388">
    <property type="entry name" value="HisKA"/>
    <property type="match status" value="1"/>
</dbReference>
<evidence type="ECO:0000256" key="8">
    <source>
        <dbReference type="ARBA" id="ARBA00022989"/>
    </source>
</evidence>
<dbReference type="SUPFAM" id="SSF47384">
    <property type="entry name" value="Homodimeric domain of signal transducing histidine kinase"/>
    <property type="match status" value="1"/>
</dbReference>
<reference evidence="12 13" key="1">
    <citation type="submission" date="2015-10" db="EMBL/GenBank/DDBJ databases">
        <title>Butyribacter intestini gen. nov., sp. nov., a butyric acid-producing bacterium of the family Lachnospiraceae isolated from the human faeces.</title>
        <authorList>
            <person name="Zou Y."/>
            <person name="Xue W."/>
            <person name="Luo G."/>
            <person name="Lv M."/>
        </authorList>
    </citation>
    <scope>NUCLEOTIDE SEQUENCE [LARGE SCALE GENOMIC DNA]</scope>
    <source>
        <strain evidence="12 13">TF01-11</strain>
    </source>
</reference>
<dbReference type="CDD" id="cd00075">
    <property type="entry name" value="HATPase"/>
    <property type="match status" value="1"/>
</dbReference>
<dbReference type="SMART" id="SM00387">
    <property type="entry name" value="HATPase_c"/>
    <property type="match status" value="1"/>
</dbReference>
<evidence type="ECO:0000259" key="11">
    <source>
        <dbReference type="PROSITE" id="PS50109"/>
    </source>
</evidence>
<dbReference type="GO" id="GO:0000155">
    <property type="term" value="F:phosphorelay sensor kinase activity"/>
    <property type="evidence" value="ECO:0007669"/>
    <property type="project" value="InterPro"/>
</dbReference>
<keyword evidence="7" id="KW-0418">Kinase</keyword>
<dbReference type="EC" id="2.7.13.3" evidence="3"/>
<comment type="subcellular location">
    <subcellularLocation>
        <location evidence="2">Membrane</location>
        <topology evidence="2">Multi-pass membrane protein</topology>
    </subcellularLocation>
</comment>
<dbReference type="Pfam" id="PF00512">
    <property type="entry name" value="HisKA"/>
    <property type="match status" value="1"/>
</dbReference>
<protein>
    <recommendedName>
        <fullName evidence="3">histidine kinase</fullName>
        <ecNumber evidence="3">2.7.13.3</ecNumber>
    </recommendedName>
</protein>
<name>A0AAW3JXF9_9FIRM</name>
<dbReference type="Proteomes" id="UP000050833">
    <property type="component" value="Unassembled WGS sequence"/>
</dbReference>
<dbReference type="InterPro" id="IPR003661">
    <property type="entry name" value="HisK_dim/P_dom"/>
</dbReference>
<dbReference type="Gene3D" id="3.30.565.10">
    <property type="entry name" value="Histidine kinase-like ATPase, C-terminal domain"/>
    <property type="match status" value="1"/>
</dbReference>
<dbReference type="InterPro" id="IPR050398">
    <property type="entry name" value="HssS/ArlS-like"/>
</dbReference>
<keyword evidence="5" id="KW-0808">Transferase</keyword>
<feature type="domain" description="Histidine kinase" evidence="11">
    <location>
        <begin position="85"/>
        <end position="295"/>
    </location>
</feature>
<evidence type="ECO:0000256" key="4">
    <source>
        <dbReference type="ARBA" id="ARBA00022553"/>
    </source>
</evidence>
<evidence type="ECO:0000256" key="3">
    <source>
        <dbReference type="ARBA" id="ARBA00012438"/>
    </source>
</evidence>
<sequence length="295" mass="34564">MIIMLIITLGIFIYMYFTLRSQIKDITAQLDFIEKNRSNALITIRVKAGGSKALAAALNEMLENHRAERVMWKKKENEISCIYTNLSHDIRTPLTSLDGYFQLLSESEDKEKNKRYISVIKGRIKALSDMLEELFMFTKLENKTYNIKLYKCDMSEIVRETLFSYFDEWEKKAIVPELKLTEEKLYFYGNEQMMHRILQNIIKNVLEHGEKKVEICLNSIKNEIRLTIQNEVTKPDEIDISRIFERFYKADVVRSKTSTGLGMAIAKEMTEDMGGKIEAELNDNIFKVSLFFKRL</sequence>
<proteinExistence type="predicted"/>
<dbReference type="SUPFAM" id="SSF55874">
    <property type="entry name" value="ATPase domain of HSP90 chaperone/DNA topoisomerase II/histidine kinase"/>
    <property type="match status" value="1"/>
</dbReference>
<evidence type="ECO:0000256" key="5">
    <source>
        <dbReference type="ARBA" id="ARBA00022679"/>
    </source>
</evidence>
<evidence type="ECO:0000256" key="6">
    <source>
        <dbReference type="ARBA" id="ARBA00022692"/>
    </source>
</evidence>
<dbReference type="Gene3D" id="1.10.287.130">
    <property type="match status" value="1"/>
</dbReference>
<dbReference type="Pfam" id="PF02518">
    <property type="entry name" value="HATPase_c"/>
    <property type="match status" value="1"/>
</dbReference>
<evidence type="ECO:0000256" key="9">
    <source>
        <dbReference type="ARBA" id="ARBA00023012"/>
    </source>
</evidence>
<dbReference type="InterPro" id="IPR005467">
    <property type="entry name" value="His_kinase_dom"/>
</dbReference>
<evidence type="ECO:0000313" key="13">
    <source>
        <dbReference type="Proteomes" id="UP000050833"/>
    </source>
</evidence>
<dbReference type="AlphaFoldDB" id="A0AAW3JXF9"/>
<evidence type="ECO:0000256" key="7">
    <source>
        <dbReference type="ARBA" id="ARBA00022777"/>
    </source>
</evidence>